<evidence type="ECO:0000256" key="6">
    <source>
        <dbReference type="ARBA" id="ARBA00022556"/>
    </source>
</evidence>
<dbReference type="NCBIfam" id="TIGR00682">
    <property type="entry name" value="lpxK"/>
    <property type="match status" value="1"/>
</dbReference>
<dbReference type="AlphaFoldDB" id="A0A1Y0I7E3"/>
<evidence type="ECO:0000256" key="10">
    <source>
        <dbReference type="ARBA" id="ARBA00022840"/>
    </source>
</evidence>
<dbReference type="CDD" id="cd01983">
    <property type="entry name" value="SIMIBI"/>
    <property type="match status" value="1"/>
</dbReference>
<dbReference type="GO" id="GO:0005524">
    <property type="term" value="F:ATP binding"/>
    <property type="evidence" value="ECO:0007669"/>
    <property type="project" value="UniProtKB-UniRule"/>
</dbReference>
<keyword evidence="14" id="KW-1133">Transmembrane helix</keyword>
<dbReference type="PANTHER" id="PTHR42724:SF1">
    <property type="entry name" value="TETRAACYLDISACCHARIDE 4'-KINASE, MITOCHONDRIAL-RELATED"/>
    <property type="match status" value="1"/>
</dbReference>
<dbReference type="Proteomes" id="UP000196027">
    <property type="component" value="Chromosome"/>
</dbReference>
<comment type="pathway">
    <text evidence="2 13">Glycolipid biosynthesis; lipid IV(A) biosynthesis; lipid IV(A) from (3R)-3-hydroxytetradecanoyl-[acyl-carrier-protein] and UDP-N-acetyl-alpha-D-glucosamine: step 6/6.</text>
</comment>
<evidence type="ECO:0000313" key="16">
    <source>
        <dbReference type="Proteomes" id="UP000196027"/>
    </source>
</evidence>
<name>A0A1Y0I7E3_9GAMM</name>
<keyword evidence="9 13" id="KW-0418">Kinase</keyword>
<dbReference type="GO" id="GO:0009244">
    <property type="term" value="P:lipopolysaccharide core region biosynthetic process"/>
    <property type="evidence" value="ECO:0007669"/>
    <property type="project" value="TreeGrafter"/>
</dbReference>
<comment type="function">
    <text evidence="1 13">Transfers the gamma-phosphate of ATP to the 4'-position of a tetraacyldisaccharide 1-phosphate intermediate (termed DS-1-P) to form tetraacyldisaccharide 1,4'-bis-phosphate (lipid IVA).</text>
</comment>
<dbReference type="InterPro" id="IPR027417">
    <property type="entry name" value="P-loop_NTPase"/>
</dbReference>
<evidence type="ECO:0000256" key="13">
    <source>
        <dbReference type="HAMAP-Rule" id="MF_00409"/>
    </source>
</evidence>
<comment type="catalytic activity">
    <reaction evidence="13">
        <text>a lipid A disaccharide + ATP = a lipid IVA + ADP + H(+)</text>
        <dbReference type="Rhea" id="RHEA:67840"/>
        <dbReference type="ChEBI" id="CHEBI:15378"/>
        <dbReference type="ChEBI" id="CHEBI:30616"/>
        <dbReference type="ChEBI" id="CHEBI:176343"/>
        <dbReference type="ChEBI" id="CHEBI:176425"/>
        <dbReference type="ChEBI" id="CHEBI:456216"/>
        <dbReference type="EC" id="2.7.1.130"/>
    </reaction>
</comment>
<gene>
    <name evidence="13" type="primary">lpxK</name>
    <name evidence="15" type="ORF">OLMES_2077</name>
</gene>
<organism evidence="15 16">
    <name type="scientific">Oleiphilus messinensis</name>
    <dbReference type="NCBI Taxonomy" id="141451"/>
    <lineage>
        <taxon>Bacteria</taxon>
        <taxon>Pseudomonadati</taxon>
        <taxon>Pseudomonadota</taxon>
        <taxon>Gammaproteobacteria</taxon>
        <taxon>Oceanospirillales</taxon>
        <taxon>Oleiphilaceae</taxon>
        <taxon>Oleiphilus</taxon>
    </lineage>
</organism>
<evidence type="ECO:0000256" key="7">
    <source>
        <dbReference type="ARBA" id="ARBA00022679"/>
    </source>
</evidence>
<dbReference type="InterPro" id="IPR003758">
    <property type="entry name" value="LpxK"/>
</dbReference>
<feature type="binding site" evidence="13">
    <location>
        <begin position="67"/>
        <end position="74"/>
    </location>
    <ligand>
        <name>ATP</name>
        <dbReference type="ChEBI" id="CHEBI:30616"/>
    </ligand>
</feature>
<dbReference type="EC" id="2.7.1.130" evidence="3 13"/>
<keyword evidence="10 13" id="KW-0067">ATP-binding</keyword>
<keyword evidence="14" id="KW-0812">Transmembrane</keyword>
<evidence type="ECO:0000256" key="12">
    <source>
        <dbReference type="ARBA" id="ARBA00029757"/>
    </source>
</evidence>
<dbReference type="KEGG" id="ome:OLMES_2077"/>
<evidence type="ECO:0000256" key="8">
    <source>
        <dbReference type="ARBA" id="ARBA00022741"/>
    </source>
</evidence>
<dbReference type="PANTHER" id="PTHR42724">
    <property type="entry name" value="TETRAACYLDISACCHARIDE 4'-KINASE"/>
    <property type="match status" value="1"/>
</dbReference>
<evidence type="ECO:0000256" key="4">
    <source>
        <dbReference type="ARBA" id="ARBA00016436"/>
    </source>
</evidence>
<evidence type="ECO:0000256" key="2">
    <source>
        <dbReference type="ARBA" id="ARBA00004870"/>
    </source>
</evidence>
<evidence type="ECO:0000256" key="11">
    <source>
        <dbReference type="ARBA" id="ARBA00023098"/>
    </source>
</evidence>
<reference evidence="15 16" key="1">
    <citation type="submission" date="2017-05" db="EMBL/GenBank/DDBJ databases">
        <title>Genomic insights into alkan degradation activity of Oleiphilus messinensis.</title>
        <authorList>
            <person name="Kozyavkin S.A."/>
            <person name="Slesarev A.I."/>
            <person name="Golyshin P.N."/>
            <person name="Korzhenkov A."/>
            <person name="Golyshina O.N."/>
            <person name="Toshchakov S.V."/>
        </authorList>
    </citation>
    <scope>NUCLEOTIDE SEQUENCE [LARGE SCALE GENOMIC DNA]</scope>
    <source>
        <strain evidence="15 16">ME102</strain>
    </source>
</reference>
<evidence type="ECO:0000256" key="3">
    <source>
        <dbReference type="ARBA" id="ARBA00012071"/>
    </source>
</evidence>
<dbReference type="GO" id="GO:0005886">
    <property type="term" value="C:plasma membrane"/>
    <property type="evidence" value="ECO:0007669"/>
    <property type="project" value="TreeGrafter"/>
</dbReference>
<comment type="similarity">
    <text evidence="13">Belongs to the LpxK family.</text>
</comment>
<evidence type="ECO:0000256" key="14">
    <source>
        <dbReference type="SAM" id="Phobius"/>
    </source>
</evidence>
<evidence type="ECO:0000256" key="5">
    <source>
        <dbReference type="ARBA" id="ARBA00022516"/>
    </source>
</evidence>
<evidence type="ECO:0000256" key="1">
    <source>
        <dbReference type="ARBA" id="ARBA00002274"/>
    </source>
</evidence>
<dbReference type="HAMAP" id="MF_00409">
    <property type="entry name" value="LpxK"/>
    <property type="match status" value="1"/>
</dbReference>
<evidence type="ECO:0000313" key="15">
    <source>
        <dbReference type="EMBL" id="ARU56150.1"/>
    </source>
</evidence>
<sequence length="354" mass="39660">MRKRLERWVTGLWYRRPANGLVVRYLPLYLLSLLYSAIVRTRRQLYLAGIKRSWHPTGTVIVVGNITAGGTGKTPLTIAILTYLQSKGYRCGVVSRGYGGSSHDSPLTVDSSIDVEMCGDEPKMIAERLQIPVVVDRDRVRGANYLQSQFELDVIVCDDGLQHYRLQRDIEIVVFDGQRMIGNGHSIPLGPLRESARRLKHTGIVVVNGPEAESGDVLGTRGVLDGYRANSQPPWFAMGLKPADLIQVGGTEAVDVNSLKGREVVAIAGIGNPKRFFETLRTLGFNVVEKTYPDHYRYRTADFAEFHDQIVVMTEKDAIKCRGLGLRNAWYLPVEAELPGDFFREIDRIMARNQ</sequence>
<keyword evidence="11 13" id="KW-0443">Lipid metabolism</keyword>
<dbReference type="Pfam" id="PF02606">
    <property type="entry name" value="LpxK"/>
    <property type="match status" value="1"/>
</dbReference>
<protein>
    <recommendedName>
        <fullName evidence="4 13">Tetraacyldisaccharide 4'-kinase</fullName>
        <ecNumber evidence="3 13">2.7.1.130</ecNumber>
    </recommendedName>
    <alternativeName>
        <fullName evidence="12 13">Lipid A 4'-kinase</fullName>
    </alternativeName>
</protein>
<feature type="transmembrane region" description="Helical" evidence="14">
    <location>
        <begin position="21"/>
        <end position="38"/>
    </location>
</feature>
<dbReference type="GO" id="GO:0009029">
    <property type="term" value="F:lipid-A 4'-kinase activity"/>
    <property type="evidence" value="ECO:0007669"/>
    <property type="project" value="UniProtKB-UniRule"/>
</dbReference>
<dbReference type="UniPathway" id="UPA00359">
    <property type="reaction ID" value="UER00482"/>
</dbReference>
<dbReference type="RefSeq" id="WP_087461174.1">
    <property type="nucleotide sequence ID" value="NZ_CP021425.1"/>
</dbReference>
<dbReference type="GO" id="GO:0009245">
    <property type="term" value="P:lipid A biosynthetic process"/>
    <property type="evidence" value="ECO:0007669"/>
    <property type="project" value="UniProtKB-UniRule"/>
</dbReference>
<keyword evidence="5 13" id="KW-0444">Lipid biosynthesis</keyword>
<keyword evidence="14" id="KW-0472">Membrane</keyword>
<evidence type="ECO:0000256" key="9">
    <source>
        <dbReference type="ARBA" id="ARBA00022777"/>
    </source>
</evidence>
<keyword evidence="8 13" id="KW-0547">Nucleotide-binding</keyword>
<accession>A0A1Y0I7E3</accession>
<proteinExistence type="inferred from homology"/>
<keyword evidence="7 13" id="KW-0808">Transferase</keyword>
<keyword evidence="16" id="KW-1185">Reference proteome</keyword>
<dbReference type="EMBL" id="CP021425">
    <property type="protein sequence ID" value="ARU56150.1"/>
    <property type="molecule type" value="Genomic_DNA"/>
</dbReference>
<dbReference type="OrthoDB" id="9766423at2"/>
<keyword evidence="6 13" id="KW-0441">Lipid A biosynthesis</keyword>
<dbReference type="SUPFAM" id="SSF52540">
    <property type="entry name" value="P-loop containing nucleoside triphosphate hydrolases"/>
    <property type="match status" value="1"/>
</dbReference>